<dbReference type="STRING" id="1618570.UT08_C0009G0028"/>
<comment type="caution">
    <text evidence="1">The sequence shown here is derived from an EMBL/GenBank/DDBJ whole genome shotgun (WGS) entry which is preliminary data.</text>
</comment>
<proteinExistence type="predicted"/>
<sequence>MLAKISSGATIGLNATLVEVEVDIPGEGLPAFNKVGMQWENLNWSL</sequence>
<gene>
    <name evidence="1" type="ORF">UT08_C0009G0028</name>
</gene>
<accession>A0A0G0NH34</accession>
<dbReference type="AlphaFoldDB" id="A0A0G0NH34"/>
<dbReference type="EMBL" id="LBVL01000009">
    <property type="protein sequence ID" value="KKQ85194.1"/>
    <property type="molecule type" value="Genomic_DNA"/>
</dbReference>
<evidence type="ECO:0000313" key="1">
    <source>
        <dbReference type="EMBL" id="KKQ85194.1"/>
    </source>
</evidence>
<protein>
    <submittedName>
        <fullName evidence="1">Uncharacterized protein</fullName>
    </submittedName>
</protein>
<dbReference type="Proteomes" id="UP000034081">
    <property type="component" value="Unassembled WGS sequence"/>
</dbReference>
<organism evidence="1 2">
    <name type="scientific">Candidatus Woesebacteria bacterium GW2011_GWB1_38_8</name>
    <dbReference type="NCBI Taxonomy" id="1618570"/>
    <lineage>
        <taxon>Bacteria</taxon>
        <taxon>Candidatus Woeseibacteriota</taxon>
    </lineage>
</organism>
<reference evidence="1 2" key="1">
    <citation type="journal article" date="2015" name="Nature">
        <title>rRNA introns, odd ribosomes, and small enigmatic genomes across a large radiation of phyla.</title>
        <authorList>
            <person name="Brown C.T."/>
            <person name="Hug L.A."/>
            <person name="Thomas B.C."/>
            <person name="Sharon I."/>
            <person name="Castelle C.J."/>
            <person name="Singh A."/>
            <person name="Wilkins M.J."/>
            <person name="Williams K.H."/>
            <person name="Banfield J.F."/>
        </authorList>
    </citation>
    <scope>NUCLEOTIDE SEQUENCE [LARGE SCALE GENOMIC DNA]</scope>
</reference>
<name>A0A0G0NH34_9BACT</name>
<evidence type="ECO:0000313" key="2">
    <source>
        <dbReference type="Proteomes" id="UP000034081"/>
    </source>
</evidence>